<dbReference type="InterPro" id="IPR053421">
    <property type="entry name" value="Esterase_Immunogenic_RsiV"/>
</dbReference>
<name>A0A1Y5PAI3_9MYCO</name>
<dbReference type="InterPro" id="IPR037126">
    <property type="entry name" value="PdaC/RsiV-like_sf"/>
</dbReference>
<evidence type="ECO:0000259" key="2">
    <source>
        <dbReference type="Pfam" id="PF11738"/>
    </source>
</evidence>
<gene>
    <name evidence="3" type="primary">mpt</name>
    <name evidence="3" type="ORF">MHPYR_160008</name>
</gene>
<feature type="signal peptide" evidence="1">
    <location>
        <begin position="1"/>
        <end position="24"/>
    </location>
</feature>
<organism evidence="3">
    <name type="scientific">uncultured Mycobacterium sp</name>
    <dbReference type="NCBI Taxonomy" id="171292"/>
    <lineage>
        <taxon>Bacteria</taxon>
        <taxon>Bacillati</taxon>
        <taxon>Actinomycetota</taxon>
        <taxon>Actinomycetes</taxon>
        <taxon>Mycobacteriales</taxon>
        <taxon>Mycobacteriaceae</taxon>
        <taxon>Mycobacterium</taxon>
        <taxon>environmental samples</taxon>
    </lineage>
</organism>
<evidence type="ECO:0000256" key="1">
    <source>
        <dbReference type="SAM" id="SignalP"/>
    </source>
</evidence>
<feature type="domain" description="DUF3298" evidence="2">
    <location>
        <begin position="147"/>
        <end position="221"/>
    </location>
</feature>
<keyword evidence="1" id="KW-0732">Signal</keyword>
<dbReference type="EMBL" id="FLQS01000008">
    <property type="protein sequence ID" value="SBS73121.1"/>
    <property type="molecule type" value="Genomic_DNA"/>
</dbReference>
<dbReference type="Gene3D" id="3.90.640.20">
    <property type="entry name" value="Heat-shock cognate protein, ATPase"/>
    <property type="match status" value="1"/>
</dbReference>
<reference evidence="3" key="1">
    <citation type="submission" date="2016-03" db="EMBL/GenBank/DDBJ databases">
        <authorList>
            <person name="Ploux O."/>
        </authorList>
    </citation>
    <scope>NUCLEOTIDE SEQUENCE</scope>
    <source>
        <strain evidence="3">UC10</strain>
    </source>
</reference>
<evidence type="ECO:0000313" key="3">
    <source>
        <dbReference type="EMBL" id="SBS73121.1"/>
    </source>
</evidence>
<dbReference type="AlphaFoldDB" id="A0A1Y5PAI3"/>
<proteinExistence type="predicted"/>
<dbReference type="NCBIfam" id="NF043047">
    <property type="entry name" value="EstaseRv3036c"/>
    <property type="match status" value="1"/>
</dbReference>
<protein>
    <submittedName>
        <fullName evidence="3">Immunogenic protein MPT64</fullName>
    </submittedName>
</protein>
<dbReference type="InterPro" id="IPR021729">
    <property type="entry name" value="DUF3298"/>
</dbReference>
<dbReference type="Gene3D" id="3.30.565.40">
    <property type="entry name" value="Fervidobacterium nodosum Rt17-B1 like"/>
    <property type="match status" value="1"/>
</dbReference>
<accession>A0A1Y5PAI3</accession>
<dbReference type="Pfam" id="PF11738">
    <property type="entry name" value="DUF3298"/>
    <property type="match status" value="1"/>
</dbReference>
<feature type="chain" id="PRO_5012238269" evidence="1">
    <location>
        <begin position="25"/>
        <end position="229"/>
    </location>
</feature>
<sequence length="229" mass="24479">MRMVKVATLVTAIAVASAPGIAGAAPKNYCADLKGVDNGQACQIQVSDPAYQVSISFPSGYPDLKSVADYVGQTRDGFVNVAKSSTPHDMPYELDVTATSYSSAIPPRGSQSVVLQTYENIGGAHPETLFKAFNWDQTYRKAITYDTLWQPDADPLKVIFPIVMAELQKQTGQPVFVDPVAGMDPVNYQDFAITNDGVIFFFSQGGLLPEAAGATQVLVPRAAVDPLLA</sequence>